<sequence>MLVERLSPRWSSTGLTHFLGRPGQCGYFYATPTGGLLAAKYDLACCRPHTRRILSGVGFRAWNPRPQGPDLATRPRRPSYLIRFICMQVRYRIKVVKYDVLAERKLEDLLTKPKSIQQMSSSSRICNKKYRQSSTRFEQWDKNNQKQPRDVNDLLQYPSSLPSVVLR</sequence>
<evidence type="ECO:0000313" key="1">
    <source>
        <dbReference type="EMBL" id="GBN91239.1"/>
    </source>
</evidence>
<dbReference type="Proteomes" id="UP000499080">
    <property type="component" value="Unassembled WGS sequence"/>
</dbReference>
<organism evidence="1 2">
    <name type="scientific">Araneus ventricosus</name>
    <name type="common">Orbweaver spider</name>
    <name type="synonym">Epeira ventricosa</name>
    <dbReference type="NCBI Taxonomy" id="182803"/>
    <lineage>
        <taxon>Eukaryota</taxon>
        <taxon>Metazoa</taxon>
        <taxon>Ecdysozoa</taxon>
        <taxon>Arthropoda</taxon>
        <taxon>Chelicerata</taxon>
        <taxon>Arachnida</taxon>
        <taxon>Araneae</taxon>
        <taxon>Araneomorphae</taxon>
        <taxon>Entelegynae</taxon>
        <taxon>Araneoidea</taxon>
        <taxon>Araneidae</taxon>
        <taxon>Araneus</taxon>
    </lineage>
</organism>
<accession>A0A4Y2SVM6</accession>
<protein>
    <submittedName>
        <fullName evidence="1">Uncharacterized protein</fullName>
    </submittedName>
</protein>
<name>A0A4Y2SVM6_ARAVE</name>
<proteinExistence type="predicted"/>
<dbReference type="AlphaFoldDB" id="A0A4Y2SVM6"/>
<comment type="caution">
    <text evidence="1">The sequence shown here is derived from an EMBL/GenBank/DDBJ whole genome shotgun (WGS) entry which is preliminary data.</text>
</comment>
<evidence type="ECO:0000313" key="2">
    <source>
        <dbReference type="Proteomes" id="UP000499080"/>
    </source>
</evidence>
<reference evidence="1 2" key="1">
    <citation type="journal article" date="2019" name="Sci. Rep.">
        <title>Orb-weaving spider Araneus ventricosus genome elucidates the spidroin gene catalogue.</title>
        <authorList>
            <person name="Kono N."/>
            <person name="Nakamura H."/>
            <person name="Ohtoshi R."/>
            <person name="Moran D.A.P."/>
            <person name="Shinohara A."/>
            <person name="Yoshida Y."/>
            <person name="Fujiwara M."/>
            <person name="Mori M."/>
            <person name="Tomita M."/>
            <person name="Arakawa K."/>
        </authorList>
    </citation>
    <scope>NUCLEOTIDE SEQUENCE [LARGE SCALE GENOMIC DNA]</scope>
</reference>
<keyword evidence="2" id="KW-1185">Reference proteome</keyword>
<dbReference type="EMBL" id="BGPR01023791">
    <property type="protein sequence ID" value="GBN91239.1"/>
    <property type="molecule type" value="Genomic_DNA"/>
</dbReference>
<gene>
    <name evidence="1" type="ORF">AVEN_72983_1</name>
</gene>